<name>A0A4Y9SYS8_9BURK</name>
<dbReference type="NCBIfam" id="TIGR03359">
    <property type="entry name" value="VI_chp_6"/>
    <property type="match status" value="1"/>
</dbReference>
<dbReference type="InterPro" id="IPR010272">
    <property type="entry name" value="T6SS_TssF"/>
</dbReference>
<dbReference type="PIRSF" id="PIRSF028304">
    <property type="entry name" value="UCP028304"/>
    <property type="match status" value="1"/>
</dbReference>
<dbReference type="PANTHER" id="PTHR35370:SF1">
    <property type="entry name" value="TYPE VI SECRETION SYSTEM COMPONENT TSSF1"/>
    <property type="match status" value="1"/>
</dbReference>
<reference evidence="1 2" key="1">
    <citation type="submission" date="2019-03" db="EMBL/GenBank/DDBJ databases">
        <title>Draft Genome Sequence of Duganella callidus sp. nov., a Novel Duganella Species Isolated from Cultivated Soil.</title>
        <authorList>
            <person name="Raths R."/>
            <person name="Peta V."/>
            <person name="Bucking H."/>
        </authorList>
    </citation>
    <scope>NUCLEOTIDE SEQUENCE [LARGE SCALE GENOMIC DNA]</scope>
    <source>
        <strain evidence="1 2">DN04</strain>
    </source>
</reference>
<evidence type="ECO:0000313" key="1">
    <source>
        <dbReference type="EMBL" id="TFW30374.1"/>
    </source>
</evidence>
<protein>
    <submittedName>
        <fullName evidence="1">Type VI secretion system baseplate subunit TssF</fullName>
    </submittedName>
</protein>
<dbReference type="Proteomes" id="UP000297729">
    <property type="component" value="Unassembled WGS sequence"/>
</dbReference>
<sequence length="609" mass="67019">MEELLPYFERELALLRRQGREFAAHYPKLAAQLQMPRDGCADPHVERLIQSTAWLAARIAKRLDDDYPQFTAGLLEMLFPHYLRPFPACSVVRFEHRDARQGAAGGVPSVPRGTRLVSAPVHGTPCTFVTTLALEAAPVRIVNAGFVPLITPPPGIFPPNGATAAISITLDIPAAPLASPAPVDIFIDGEPSFCAALRDSLFMRAVGAYVEPEDGHWAALRALPISVGGMREEEALLPFPPRSHPAYRLLTEYFAFPEKFNFIRLDLAALHATQPQPSRRVTLHLMLAGLRHDTRAARLLESLSADNLLLGCTPVVNLFSQHGEPITVNQQQSAYPVRCHPVFPANFEVYSIASVAYRAQGHGERVVTVRPFYSLHHGEEQQAAPMFWIARRDDELAIDSPGHETSISLVDADFDPQRPGLATLSLELNCTNRDLPARLPYGQPDGDLHQADATDKLRIRLLRRPTAPCSHARGNGAHWRLISHLALNHHALSQEGLPAFREMLALYDVRQSPVSRRQIAGIVGLAQTPATTWLRHPRGASLAHGMALRLTLDEDAFVGSGMAVFVRVLSEFLALYVQANSFIELSIVSHQSGEELIRCKPMTGVLPPV</sequence>
<comment type="caution">
    <text evidence="1">The sequence shown here is derived from an EMBL/GenBank/DDBJ whole genome shotgun (WGS) entry which is preliminary data.</text>
</comment>
<gene>
    <name evidence="1" type="primary">tssF</name>
    <name evidence="1" type="ORF">E4L98_02380</name>
</gene>
<evidence type="ECO:0000313" key="2">
    <source>
        <dbReference type="Proteomes" id="UP000297729"/>
    </source>
</evidence>
<dbReference type="PANTHER" id="PTHR35370">
    <property type="entry name" value="CYTOPLASMIC PROTEIN-RELATED-RELATED"/>
    <property type="match status" value="1"/>
</dbReference>
<organism evidence="1 2">
    <name type="scientific">Duganella callida</name>
    <dbReference type="NCBI Taxonomy" id="2561932"/>
    <lineage>
        <taxon>Bacteria</taxon>
        <taxon>Pseudomonadati</taxon>
        <taxon>Pseudomonadota</taxon>
        <taxon>Betaproteobacteria</taxon>
        <taxon>Burkholderiales</taxon>
        <taxon>Oxalobacteraceae</taxon>
        <taxon>Telluria group</taxon>
        <taxon>Duganella</taxon>
    </lineage>
</organism>
<dbReference type="OrthoDB" id="9763676at2"/>
<dbReference type="EMBL" id="SPVG01000023">
    <property type="protein sequence ID" value="TFW30374.1"/>
    <property type="molecule type" value="Genomic_DNA"/>
</dbReference>
<keyword evidence="2" id="KW-1185">Reference proteome</keyword>
<dbReference type="RefSeq" id="WP_135199966.1">
    <property type="nucleotide sequence ID" value="NZ_SPVG01000023.1"/>
</dbReference>
<accession>A0A4Y9SYS8</accession>
<proteinExistence type="predicted"/>
<dbReference type="AlphaFoldDB" id="A0A4Y9SYS8"/>
<dbReference type="Pfam" id="PF05947">
    <property type="entry name" value="T6SS_TssF"/>
    <property type="match status" value="1"/>
</dbReference>